<dbReference type="GO" id="GO:0016020">
    <property type="term" value="C:membrane"/>
    <property type="evidence" value="ECO:0007669"/>
    <property type="project" value="UniProtKB-SubCell"/>
</dbReference>
<feature type="domain" description="Peptidase S54 GlpG peptidase N-terminal" evidence="8">
    <location>
        <begin position="1"/>
        <end position="78"/>
    </location>
</feature>
<evidence type="ECO:0000256" key="6">
    <source>
        <dbReference type="SAM" id="Phobius"/>
    </source>
</evidence>
<gene>
    <name evidence="9" type="primary">glpG</name>
    <name evidence="9" type="ORF">Q31a_27460</name>
</gene>
<reference evidence="9 10" key="1">
    <citation type="submission" date="2019-02" db="EMBL/GenBank/DDBJ databases">
        <title>Deep-cultivation of Planctomycetes and their phenomic and genomic characterization uncovers novel biology.</title>
        <authorList>
            <person name="Wiegand S."/>
            <person name="Jogler M."/>
            <person name="Boedeker C."/>
            <person name="Pinto D."/>
            <person name="Vollmers J."/>
            <person name="Rivas-Marin E."/>
            <person name="Kohn T."/>
            <person name="Peeters S.H."/>
            <person name="Heuer A."/>
            <person name="Rast P."/>
            <person name="Oberbeckmann S."/>
            <person name="Bunk B."/>
            <person name="Jeske O."/>
            <person name="Meyerdierks A."/>
            <person name="Storesund J.E."/>
            <person name="Kallscheuer N."/>
            <person name="Luecker S."/>
            <person name="Lage O.M."/>
            <person name="Pohl T."/>
            <person name="Merkel B.J."/>
            <person name="Hornburger P."/>
            <person name="Mueller R.-W."/>
            <person name="Bruemmer F."/>
            <person name="Labrenz M."/>
            <person name="Spormann A.M."/>
            <person name="Op den Camp H."/>
            <person name="Overmann J."/>
            <person name="Amann R."/>
            <person name="Jetten M.S.M."/>
            <person name="Mascher T."/>
            <person name="Medema M.H."/>
            <person name="Devos D.P."/>
            <person name="Kaster A.-K."/>
            <person name="Ovreas L."/>
            <person name="Rohde M."/>
            <person name="Galperin M.Y."/>
            <person name="Jogler C."/>
        </authorList>
    </citation>
    <scope>NUCLEOTIDE SEQUENCE [LARGE SCALE GENOMIC DNA]</scope>
    <source>
        <strain evidence="9 10">Q31a</strain>
    </source>
</reference>
<dbReference type="KEGG" id="ahel:Q31a_27460"/>
<evidence type="ECO:0000256" key="1">
    <source>
        <dbReference type="ARBA" id="ARBA00004141"/>
    </source>
</evidence>
<feature type="transmembrane region" description="Helical" evidence="6">
    <location>
        <begin position="180"/>
        <end position="200"/>
    </location>
</feature>
<dbReference type="PANTHER" id="PTHR43066">
    <property type="entry name" value="RHOMBOID-RELATED PROTEIN"/>
    <property type="match status" value="1"/>
</dbReference>
<proteinExistence type="predicted"/>
<protein>
    <submittedName>
        <fullName evidence="9">Rhomboid protease GlpG</fullName>
        <ecNumber evidence="9">3.4.21.105</ecNumber>
    </submittedName>
</protein>
<dbReference type="EMBL" id="CP036298">
    <property type="protein sequence ID" value="QDV24428.1"/>
    <property type="molecule type" value="Genomic_DNA"/>
</dbReference>
<dbReference type="EC" id="3.4.21.105" evidence="9"/>
<dbReference type="GO" id="GO:0006508">
    <property type="term" value="P:proteolysis"/>
    <property type="evidence" value="ECO:0007669"/>
    <property type="project" value="UniProtKB-KW"/>
</dbReference>
<dbReference type="Gene3D" id="3.30.70.2350">
    <property type="match status" value="1"/>
</dbReference>
<feature type="transmembrane region" description="Helical" evidence="6">
    <location>
        <begin position="268"/>
        <end position="287"/>
    </location>
</feature>
<dbReference type="RefSeq" id="WP_145078076.1">
    <property type="nucleotide sequence ID" value="NZ_CP036298.1"/>
</dbReference>
<feature type="region of interest" description="Disordered" evidence="5">
    <location>
        <begin position="82"/>
        <end position="109"/>
    </location>
</feature>
<dbReference type="Pfam" id="PF01694">
    <property type="entry name" value="Rhomboid"/>
    <property type="match status" value="1"/>
</dbReference>
<keyword evidence="10" id="KW-1185">Reference proteome</keyword>
<evidence type="ECO:0000259" key="7">
    <source>
        <dbReference type="Pfam" id="PF01694"/>
    </source>
</evidence>
<evidence type="ECO:0000259" key="8">
    <source>
        <dbReference type="Pfam" id="PF12122"/>
    </source>
</evidence>
<evidence type="ECO:0000313" key="9">
    <source>
        <dbReference type="EMBL" id="QDV24428.1"/>
    </source>
</evidence>
<dbReference type="InterPro" id="IPR022764">
    <property type="entry name" value="Peptidase_S54_rhomboid_dom"/>
</dbReference>
<dbReference type="OrthoDB" id="9813074at2"/>
<keyword evidence="2 6" id="KW-0812">Transmembrane</keyword>
<keyword evidence="4 6" id="KW-0472">Membrane</keyword>
<dbReference type="Pfam" id="PF12122">
    <property type="entry name" value="Rhomboid_N"/>
    <property type="match status" value="1"/>
</dbReference>
<evidence type="ECO:0000313" key="10">
    <source>
        <dbReference type="Proteomes" id="UP000318017"/>
    </source>
</evidence>
<dbReference type="InterPro" id="IPR035952">
    <property type="entry name" value="Rhomboid-like_sf"/>
</dbReference>
<keyword evidence="9" id="KW-0645">Protease</keyword>
<dbReference type="InterPro" id="IPR022732">
    <property type="entry name" value="Peptidase_S54_GlpG_N"/>
</dbReference>
<feature type="transmembrane region" description="Helical" evidence="6">
    <location>
        <begin position="236"/>
        <end position="256"/>
    </location>
</feature>
<keyword evidence="3 6" id="KW-1133">Transmembrane helix</keyword>
<keyword evidence="9" id="KW-0378">Hydrolase</keyword>
<dbReference type="Proteomes" id="UP000318017">
    <property type="component" value="Chromosome"/>
</dbReference>
<evidence type="ECO:0000256" key="5">
    <source>
        <dbReference type="SAM" id="MobiDB-lite"/>
    </source>
</evidence>
<feature type="domain" description="Peptidase S54 rhomboid" evidence="7">
    <location>
        <begin position="171"/>
        <end position="310"/>
    </location>
</feature>
<dbReference type="SUPFAM" id="SSF144091">
    <property type="entry name" value="Rhomboid-like"/>
    <property type="match status" value="1"/>
</dbReference>
<dbReference type="GO" id="GO:0004252">
    <property type="term" value="F:serine-type endopeptidase activity"/>
    <property type="evidence" value="ECO:0007669"/>
    <property type="project" value="InterPro"/>
</dbReference>
<feature type="transmembrane region" description="Helical" evidence="6">
    <location>
        <begin position="115"/>
        <end position="133"/>
    </location>
</feature>
<dbReference type="Gene3D" id="1.20.1540.10">
    <property type="entry name" value="Rhomboid-like"/>
    <property type="match status" value="1"/>
</dbReference>
<comment type="subcellular location">
    <subcellularLocation>
        <location evidence="1">Membrane</location>
        <topology evidence="1">Multi-pass membrane protein</topology>
    </subcellularLocation>
</comment>
<name>A0A518G767_9BACT</name>
<feature type="transmembrane region" description="Helical" evidence="6">
    <location>
        <begin position="212"/>
        <end position="230"/>
    </location>
</feature>
<evidence type="ECO:0000256" key="2">
    <source>
        <dbReference type="ARBA" id="ARBA00022692"/>
    </source>
</evidence>
<accession>A0A518G767</accession>
<dbReference type="InterPro" id="IPR038236">
    <property type="entry name" value="GlpG_N_sf"/>
</dbReference>
<sequence length="319" mass="34914">MRCLGEIQGRKPAERFVAHLLTQGVATHIETLGQPADDHWEIWVRDEDRLDFASAELAHFQQNPLDAKYASAVAKASQLMAEKQKKRQQAAKNVHRIDPSPRSPMMGRGGRTPPLTLTLILLCIFISVLSSFSNPAPSNEWGVATKNQLSFVDPQDAIESQGNPAASIEKGEIWRIITPIFMHGDPMHLALNLFGLFVFGRVLERLMGTPKFAIFVLLLAIIPNLLQGLAPPSWHGNPNFVGISGVVYGFLGYVWIRSTLNPRFAIRIPTPFVILAVGMILVGLSGAVPNWHYADLCHLGGLLVGGGLGYASEQANSRS</sequence>
<evidence type="ECO:0000256" key="4">
    <source>
        <dbReference type="ARBA" id="ARBA00023136"/>
    </source>
</evidence>
<dbReference type="AlphaFoldDB" id="A0A518G767"/>
<evidence type="ECO:0000256" key="3">
    <source>
        <dbReference type="ARBA" id="ARBA00022989"/>
    </source>
</evidence>
<dbReference type="PANTHER" id="PTHR43066:SF11">
    <property type="entry name" value="PEPTIDASE S54 RHOMBOID DOMAIN-CONTAINING PROTEIN"/>
    <property type="match status" value="1"/>
</dbReference>
<organism evidence="9 10">
    <name type="scientific">Aureliella helgolandensis</name>
    <dbReference type="NCBI Taxonomy" id="2527968"/>
    <lineage>
        <taxon>Bacteria</taxon>
        <taxon>Pseudomonadati</taxon>
        <taxon>Planctomycetota</taxon>
        <taxon>Planctomycetia</taxon>
        <taxon>Pirellulales</taxon>
        <taxon>Pirellulaceae</taxon>
        <taxon>Aureliella</taxon>
    </lineage>
</organism>